<accession>A0A6G0HM72</accession>
<dbReference type="EMBL" id="REGW02000022">
    <property type="protein sequence ID" value="KAE8280157.1"/>
    <property type="molecule type" value="Genomic_DNA"/>
</dbReference>
<dbReference type="InterPro" id="IPR035983">
    <property type="entry name" value="Hect_E3_ubiquitin_ligase"/>
</dbReference>
<reference evidence="1 2" key="1">
    <citation type="submission" date="2019-07" db="EMBL/GenBank/DDBJ databases">
        <title>Chromosome genome assembly for large yellow croaker.</title>
        <authorList>
            <person name="Xiao S."/>
        </authorList>
    </citation>
    <scope>NUCLEOTIDE SEQUENCE [LARGE SCALE GENOMIC DNA]</scope>
    <source>
        <strain evidence="1">JMULYC20181020</strain>
        <tissue evidence="1">Muscle</tissue>
    </source>
</reference>
<dbReference type="Proteomes" id="UP000424527">
    <property type="component" value="Unassembled WGS sequence"/>
</dbReference>
<evidence type="ECO:0000313" key="1">
    <source>
        <dbReference type="EMBL" id="KAE8280157.1"/>
    </source>
</evidence>
<evidence type="ECO:0008006" key="3">
    <source>
        <dbReference type="Google" id="ProtNLM"/>
    </source>
</evidence>
<sequence>MTLGLRHGAMRTWREVFNNVDIDPSDDTVGGEWEALEDSSRSFLVAAPTDSTTDEWQVASDPAKAARLFREALLKTHDSGPPLCLRMDLRESPEDQDRTIVAFYKAHQKNWAGPLNCRLEGDTAIGEGVTRFFFSICMQKLRSGFSLNCGNANITRLFEGEPDYLVPSSLSLLVDSDLFQMAGRMLGHCFLHGGPGFVGMSQAILHVLLGGSPDVATVTIKDCPDIDIRETITLLDGTSELSEQDRACVHNLAFAWDLPRVTEDGYMKKCLFILSLDAPPDK</sequence>
<organism evidence="1 2">
    <name type="scientific">Larimichthys crocea</name>
    <name type="common">Large yellow croaker</name>
    <name type="synonym">Pseudosciaena crocea</name>
    <dbReference type="NCBI Taxonomy" id="215358"/>
    <lineage>
        <taxon>Eukaryota</taxon>
        <taxon>Metazoa</taxon>
        <taxon>Chordata</taxon>
        <taxon>Craniata</taxon>
        <taxon>Vertebrata</taxon>
        <taxon>Euteleostomi</taxon>
        <taxon>Actinopterygii</taxon>
        <taxon>Neopterygii</taxon>
        <taxon>Teleostei</taxon>
        <taxon>Neoteleostei</taxon>
        <taxon>Acanthomorphata</taxon>
        <taxon>Eupercaria</taxon>
        <taxon>Sciaenidae</taxon>
        <taxon>Larimichthys</taxon>
    </lineage>
</organism>
<dbReference type="SUPFAM" id="SSF56204">
    <property type="entry name" value="Hect, E3 ligase catalytic domain"/>
    <property type="match status" value="1"/>
</dbReference>
<dbReference type="Gene3D" id="3.90.1750.10">
    <property type="entry name" value="Hect, E3 ligase catalytic domains"/>
    <property type="match status" value="1"/>
</dbReference>
<comment type="caution">
    <text evidence="1">The sequence shown here is derived from an EMBL/GenBank/DDBJ whole genome shotgun (WGS) entry which is preliminary data.</text>
</comment>
<dbReference type="AlphaFoldDB" id="A0A6G0HM72"/>
<proteinExistence type="predicted"/>
<gene>
    <name evidence="1" type="ORF">D5F01_LYC22299</name>
</gene>
<evidence type="ECO:0000313" key="2">
    <source>
        <dbReference type="Proteomes" id="UP000424527"/>
    </source>
</evidence>
<dbReference type="GO" id="GO:0004842">
    <property type="term" value="F:ubiquitin-protein transferase activity"/>
    <property type="evidence" value="ECO:0007669"/>
    <property type="project" value="InterPro"/>
</dbReference>
<name>A0A6G0HM72_LARCR</name>
<keyword evidence="2" id="KW-1185">Reference proteome</keyword>
<protein>
    <recommendedName>
        <fullName evidence="3">G2/M phase-specific E3 ubiquitin-protein ligase</fullName>
    </recommendedName>
</protein>